<proteinExistence type="predicted"/>
<keyword evidence="3" id="KW-1185">Reference proteome</keyword>
<feature type="compositionally biased region" description="Gly residues" evidence="1">
    <location>
        <begin position="78"/>
        <end position="92"/>
    </location>
</feature>
<feature type="compositionally biased region" description="Basic and acidic residues" evidence="1">
    <location>
        <begin position="51"/>
        <end position="71"/>
    </location>
</feature>
<dbReference type="Proteomes" id="UP000078200">
    <property type="component" value="Unassembled WGS sequence"/>
</dbReference>
<dbReference type="EnsemblMetazoa" id="GAUT023931-RA">
    <property type="protein sequence ID" value="GAUT023931-PA"/>
    <property type="gene ID" value="GAUT023931"/>
</dbReference>
<accession>A0A1A9V2U4</accession>
<sequence>ATPADSSTTERLRFAEEGEAPGVGDLRRLTPREKLKDWSTELTTATPEGGIKFKRDSSPHNNLSRERRQNEPADGLLSGTGGVLEPLGGGSGITAPTHSDILYFGV</sequence>
<reference evidence="2" key="1">
    <citation type="submission" date="2020-05" db="UniProtKB">
        <authorList>
            <consortium name="EnsemblMetazoa"/>
        </authorList>
    </citation>
    <scope>IDENTIFICATION</scope>
    <source>
        <strain evidence="2">TTRI</strain>
    </source>
</reference>
<dbReference type="AlphaFoldDB" id="A0A1A9V2U4"/>
<evidence type="ECO:0000256" key="1">
    <source>
        <dbReference type="SAM" id="MobiDB-lite"/>
    </source>
</evidence>
<feature type="region of interest" description="Disordered" evidence="1">
    <location>
        <begin position="1"/>
        <end position="99"/>
    </location>
</feature>
<protein>
    <submittedName>
        <fullName evidence="2">Uncharacterized protein</fullName>
    </submittedName>
</protein>
<organism evidence="2 3">
    <name type="scientific">Glossina austeni</name>
    <name type="common">Savannah tsetse fly</name>
    <dbReference type="NCBI Taxonomy" id="7395"/>
    <lineage>
        <taxon>Eukaryota</taxon>
        <taxon>Metazoa</taxon>
        <taxon>Ecdysozoa</taxon>
        <taxon>Arthropoda</taxon>
        <taxon>Hexapoda</taxon>
        <taxon>Insecta</taxon>
        <taxon>Pterygota</taxon>
        <taxon>Neoptera</taxon>
        <taxon>Endopterygota</taxon>
        <taxon>Diptera</taxon>
        <taxon>Brachycera</taxon>
        <taxon>Muscomorpha</taxon>
        <taxon>Hippoboscoidea</taxon>
        <taxon>Glossinidae</taxon>
        <taxon>Glossina</taxon>
    </lineage>
</organism>
<evidence type="ECO:0000313" key="3">
    <source>
        <dbReference type="Proteomes" id="UP000078200"/>
    </source>
</evidence>
<name>A0A1A9V2U4_GLOAU</name>
<evidence type="ECO:0000313" key="2">
    <source>
        <dbReference type="EnsemblMetazoa" id="GAUT023931-PA"/>
    </source>
</evidence>
<feature type="compositionally biased region" description="Basic and acidic residues" evidence="1">
    <location>
        <begin position="25"/>
        <end position="39"/>
    </location>
</feature>
<dbReference type="VEuPathDB" id="VectorBase:GAUT023931"/>